<organism evidence="1 2">
    <name type="scientific">Oscillatoria acuminata PCC 6304</name>
    <dbReference type="NCBI Taxonomy" id="56110"/>
    <lineage>
        <taxon>Bacteria</taxon>
        <taxon>Bacillati</taxon>
        <taxon>Cyanobacteriota</taxon>
        <taxon>Cyanophyceae</taxon>
        <taxon>Oscillatoriophycideae</taxon>
        <taxon>Oscillatoriales</taxon>
        <taxon>Oscillatoriaceae</taxon>
        <taxon>Oscillatoria</taxon>
    </lineage>
</organism>
<accession>K9TCW3</accession>
<evidence type="ECO:0000313" key="1">
    <source>
        <dbReference type="EMBL" id="AFY79976.1"/>
    </source>
</evidence>
<reference evidence="1 2" key="1">
    <citation type="submission" date="2012-06" db="EMBL/GenBank/DDBJ databases">
        <title>Finished chromosome of genome of Oscillatoria acuminata PCC 6304.</title>
        <authorList>
            <consortium name="US DOE Joint Genome Institute"/>
            <person name="Gugger M."/>
            <person name="Coursin T."/>
            <person name="Rippka R."/>
            <person name="Tandeau De Marsac N."/>
            <person name="Huntemann M."/>
            <person name="Wei C.-L."/>
            <person name="Han J."/>
            <person name="Detter J.C."/>
            <person name="Han C."/>
            <person name="Tapia R."/>
            <person name="Davenport K."/>
            <person name="Daligault H."/>
            <person name="Erkkila T."/>
            <person name="Gu W."/>
            <person name="Munk A.C.C."/>
            <person name="Teshima H."/>
            <person name="Xu Y."/>
            <person name="Chain P."/>
            <person name="Chen A."/>
            <person name="Krypides N."/>
            <person name="Mavromatis K."/>
            <person name="Markowitz V."/>
            <person name="Szeto E."/>
            <person name="Ivanova N."/>
            <person name="Mikhailova N."/>
            <person name="Ovchinnikova G."/>
            <person name="Pagani I."/>
            <person name="Pati A."/>
            <person name="Goodwin L."/>
            <person name="Peters L."/>
            <person name="Pitluck S."/>
            <person name="Woyke T."/>
            <person name="Kerfeld C."/>
        </authorList>
    </citation>
    <scope>NUCLEOTIDE SEQUENCE [LARGE SCALE GENOMIC DNA]</scope>
    <source>
        <strain evidence="1 2">PCC 6304</strain>
    </source>
</reference>
<dbReference type="InParanoid" id="K9TCW3"/>
<evidence type="ECO:0000313" key="2">
    <source>
        <dbReference type="Proteomes" id="UP000010367"/>
    </source>
</evidence>
<sequence length="34" mass="4012">MATQTKQLRQNTYTTYRDPITGKWLVLKEQQQAA</sequence>
<name>K9TCW3_9CYAN</name>
<dbReference type="AlphaFoldDB" id="K9TCW3"/>
<dbReference type="Proteomes" id="UP000010367">
    <property type="component" value="Chromosome"/>
</dbReference>
<dbReference type="KEGG" id="oac:Oscil6304_0223"/>
<dbReference type="EMBL" id="CP003607">
    <property type="protein sequence ID" value="AFY79976.1"/>
    <property type="molecule type" value="Genomic_DNA"/>
</dbReference>
<protein>
    <submittedName>
        <fullName evidence="1">Uncharacterized protein</fullName>
    </submittedName>
</protein>
<proteinExistence type="predicted"/>
<keyword evidence="2" id="KW-1185">Reference proteome</keyword>
<dbReference type="HOGENOM" id="CLU_218966_0_0_3"/>
<gene>
    <name evidence="1" type="ORF">Oscil6304_0223</name>
</gene>